<name>X0Y614_9ZZZZ</name>
<dbReference type="InterPro" id="IPR008756">
    <property type="entry name" value="Peptidase_M56"/>
</dbReference>
<reference evidence="2" key="1">
    <citation type="journal article" date="2014" name="Front. Microbiol.">
        <title>High frequency of phylogenetically diverse reductive dehalogenase-homologous genes in deep subseafloor sedimentary metagenomes.</title>
        <authorList>
            <person name="Kawai M."/>
            <person name="Futagami T."/>
            <person name="Toyoda A."/>
            <person name="Takaki Y."/>
            <person name="Nishi S."/>
            <person name="Hori S."/>
            <person name="Arai W."/>
            <person name="Tsubouchi T."/>
            <person name="Morono Y."/>
            <person name="Uchiyama I."/>
            <person name="Ito T."/>
            <person name="Fujiyama A."/>
            <person name="Inagaki F."/>
            <person name="Takami H."/>
        </authorList>
    </citation>
    <scope>NUCLEOTIDE SEQUENCE</scope>
    <source>
        <strain evidence="2">Expedition CK06-06</strain>
    </source>
</reference>
<dbReference type="AlphaFoldDB" id="X0Y614"/>
<dbReference type="Pfam" id="PF05569">
    <property type="entry name" value="Peptidase_M56"/>
    <property type="match status" value="1"/>
</dbReference>
<feature type="non-terminal residue" evidence="2">
    <location>
        <position position="66"/>
    </location>
</feature>
<comment type="caution">
    <text evidence="2">The sequence shown here is derived from an EMBL/GenBank/DDBJ whole genome shotgun (WGS) entry which is preliminary data.</text>
</comment>
<dbReference type="PANTHER" id="PTHR34978:SF3">
    <property type="entry name" value="SLR0241 PROTEIN"/>
    <property type="match status" value="1"/>
</dbReference>
<proteinExistence type="predicted"/>
<dbReference type="InterPro" id="IPR052173">
    <property type="entry name" value="Beta-lactam_resp_regulator"/>
</dbReference>
<feature type="domain" description="Peptidase M56" evidence="1">
    <location>
        <begin position="2"/>
        <end position="66"/>
    </location>
</feature>
<evidence type="ECO:0000313" key="2">
    <source>
        <dbReference type="EMBL" id="GAG42737.1"/>
    </source>
</evidence>
<dbReference type="PANTHER" id="PTHR34978">
    <property type="entry name" value="POSSIBLE SENSOR-TRANSDUCER PROTEIN BLAR"/>
    <property type="match status" value="1"/>
</dbReference>
<gene>
    <name evidence="2" type="ORF">S01H1_85801</name>
</gene>
<accession>X0Y614</accession>
<feature type="non-terminal residue" evidence="2">
    <location>
        <position position="1"/>
    </location>
</feature>
<sequence length="66" mass="7834">DLESPALAGVLRPRVLVPSWLMRECDGLELEWALRHELMHWRLRDPVANAVRQLAELLFYFHPLTW</sequence>
<organism evidence="2">
    <name type="scientific">marine sediment metagenome</name>
    <dbReference type="NCBI Taxonomy" id="412755"/>
    <lineage>
        <taxon>unclassified sequences</taxon>
        <taxon>metagenomes</taxon>
        <taxon>ecological metagenomes</taxon>
    </lineage>
</organism>
<dbReference type="EMBL" id="BARS01059087">
    <property type="protein sequence ID" value="GAG42737.1"/>
    <property type="molecule type" value="Genomic_DNA"/>
</dbReference>
<evidence type="ECO:0000259" key="1">
    <source>
        <dbReference type="Pfam" id="PF05569"/>
    </source>
</evidence>
<protein>
    <recommendedName>
        <fullName evidence="1">Peptidase M56 domain-containing protein</fullName>
    </recommendedName>
</protein>